<reference evidence="1 2" key="2">
    <citation type="submission" date="2017-10" db="EMBL/GenBank/DDBJ databases">
        <title>Extensive intraspecific genome diversity in a model arbuscular mycorrhizal fungus.</title>
        <authorList>
            <person name="Chen E.C.H."/>
            <person name="Morin E."/>
            <person name="Baudet D."/>
            <person name="Noel J."/>
            <person name="Ndikumana S."/>
            <person name="Charron P."/>
            <person name="St-Onge C."/>
            <person name="Giorgi J."/>
            <person name="Grigoriev I.V."/>
            <person name="Roux C."/>
            <person name="Martin F.M."/>
            <person name="Corradi N."/>
        </authorList>
    </citation>
    <scope>NUCLEOTIDE SEQUENCE [LARGE SCALE GENOMIC DNA]</scope>
    <source>
        <strain evidence="1 2">C2</strain>
    </source>
</reference>
<evidence type="ECO:0000313" key="2">
    <source>
        <dbReference type="Proteomes" id="UP000233469"/>
    </source>
</evidence>
<accession>A0A2N1M0Z3</accession>
<protein>
    <submittedName>
        <fullName evidence="1">Uncharacterized protein</fullName>
    </submittedName>
</protein>
<proteinExistence type="predicted"/>
<dbReference type="EMBL" id="LLXL01007964">
    <property type="protein sequence ID" value="PKK55298.1"/>
    <property type="molecule type" value="Genomic_DNA"/>
</dbReference>
<name>A0A2N1M0Z3_9GLOM</name>
<organism evidence="1 2">
    <name type="scientific">Rhizophagus irregularis</name>
    <dbReference type="NCBI Taxonomy" id="588596"/>
    <lineage>
        <taxon>Eukaryota</taxon>
        <taxon>Fungi</taxon>
        <taxon>Fungi incertae sedis</taxon>
        <taxon>Mucoromycota</taxon>
        <taxon>Glomeromycotina</taxon>
        <taxon>Glomeromycetes</taxon>
        <taxon>Glomerales</taxon>
        <taxon>Glomeraceae</taxon>
        <taxon>Rhizophagus</taxon>
    </lineage>
</organism>
<reference evidence="1 2" key="1">
    <citation type="submission" date="2016-04" db="EMBL/GenBank/DDBJ databases">
        <title>Genome analyses suggest a sexual origin of heterokaryosis in a supposedly ancient asexual fungus.</title>
        <authorList>
            <person name="Ropars J."/>
            <person name="Sedzielewska K."/>
            <person name="Noel J."/>
            <person name="Charron P."/>
            <person name="Farinelli L."/>
            <person name="Marton T."/>
            <person name="Kruger M."/>
            <person name="Pelin A."/>
            <person name="Brachmann A."/>
            <person name="Corradi N."/>
        </authorList>
    </citation>
    <scope>NUCLEOTIDE SEQUENCE [LARGE SCALE GENOMIC DNA]</scope>
    <source>
        <strain evidence="1 2">C2</strain>
    </source>
</reference>
<evidence type="ECO:0000313" key="1">
    <source>
        <dbReference type="EMBL" id="PKK55298.1"/>
    </source>
</evidence>
<dbReference type="AlphaFoldDB" id="A0A2N1M0Z3"/>
<dbReference type="VEuPathDB" id="FungiDB:FUN_001256"/>
<dbReference type="Proteomes" id="UP000233469">
    <property type="component" value="Unassembled WGS sequence"/>
</dbReference>
<comment type="caution">
    <text evidence="1">The sequence shown here is derived from an EMBL/GenBank/DDBJ whole genome shotgun (WGS) entry which is preliminary data.</text>
</comment>
<sequence length="133" mass="16006">MDPKQWNIFQREINNHKYTTFEDYLKDSIENENARQNFINGRMNEIIHDIKSALNVANTKKYTCNVPKRNNLPLHIRQQFNQLYQLASFKRYLKDHDSILKNKNEFLDVNNMLNQTEKDHVDLKDILVAFNKH</sequence>
<gene>
    <name evidence="1" type="ORF">RhiirC2_802784</name>
</gene>